<reference evidence="1" key="2">
    <citation type="journal article" date="2015" name="Data Brief">
        <title>Shoot transcriptome of the giant reed, Arundo donax.</title>
        <authorList>
            <person name="Barrero R.A."/>
            <person name="Guerrero F.D."/>
            <person name="Moolhuijzen P."/>
            <person name="Goolsby J.A."/>
            <person name="Tidwell J."/>
            <person name="Bellgard S.E."/>
            <person name="Bellgard M.I."/>
        </authorList>
    </citation>
    <scope>NUCLEOTIDE SEQUENCE</scope>
    <source>
        <tissue evidence="1">Shoot tissue taken approximately 20 cm above the soil surface</tissue>
    </source>
</reference>
<evidence type="ECO:0000313" key="1">
    <source>
        <dbReference type="EMBL" id="JAE20736.1"/>
    </source>
</evidence>
<reference evidence="1" key="1">
    <citation type="submission" date="2014-09" db="EMBL/GenBank/DDBJ databases">
        <authorList>
            <person name="Magalhaes I.L.F."/>
            <person name="Oliveira U."/>
            <person name="Santos F.R."/>
            <person name="Vidigal T.H.D.A."/>
            <person name="Brescovit A.D."/>
            <person name="Santos A.J."/>
        </authorList>
    </citation>
    <scope>NUCLEOTIDE SEQUENCE</scope>
    <source>
        <tissue evidence="1">Shoot tissue taken approximately 20 cm above the soil surface</tissue>
    </source>
</reference>
<sequence length="76" mass="8006">MKTFGKGFTNCGKRKGISTENCPLSYSNFCDHLIVAKTSSPPPTCGIVKGNSSCFKRPPLSGFAIFAGLLSSTSIT</sequence>
<name>A0A0A9GDV3_ARUDO</name>
<protein>
    <submittedName>
        <fullName evidence="1">Uncharacterized protein</fullName>
    </submittedName>
</protein>
<organism evidence="1">
    <name type="scientific">Arundo donax</name>
    <name type="common">Giant reed</name>
    <name type="synonym">Donax arundinaceus</name>
    <dbReference type="NCBI Taxonomy" id="35708"/>
    <lineage>
        <taxon>Eukaryota</taxon>
        <taxon>Viridiplantae</taxon>
        <taxon>Streptophyta</taxon>
        <taxon>Embryophyta</taxon>
        <taxon>Tracheophyta</taxon>
        <taxon>Spermatophyta</taxon>
        <taxon>Magnoliopsida</taxon>
        <taxon>Liliopsida</taxon>
        <taxon>Poales</taxon>
        <taxon>Poaceae</taxon>
        <taxon>PACMAD clade</taxon>
        <taxon>Arundinoideae</taxon>
        <taxon>Arundineae</taxon>
        <taxon>Arundo</taxon>
    </lineage>
</organism>
<accession>A0A0A9GDV3</accession>
<proteinExistence type="predicted"/>
<dbReference type="EMBL" id="GBRH01177160">
    <property type="protein sequence ID" value="JAE20736.1"/>
    <property type="molecule type" value="Transcribed_RNA"/>
</dbReference>
<dbReference type="AlphaFoldDB" id="A0A0A9GDV3"/>